<evidence type="ECO:0000256" key="1">
    <source>
        <dbReference type="SAM" id="SignalP"/>
    </source>
</evidence>
<feature type="chain" id="PRO_5013027562" description="Lipid/polyisoprenoid-binding YceI-like domain-containing protein" evidence="1">
    <location>
        <begin position="26"/>
        <end position="197"/>
    </location>
</feature>
<accession>A0A1X7BQJ2</accession>
<dbReference type="Pfam" id="PF04264">
    <property type="entry name" value="YceI"/>
    <property type="match status" value="1"/>
</dbReference>
<evidence type="ECO:0000313" key="4">
    <source>
        <dbReference type="Proteomes" id="UP000193224"/>
    </source>
</evidence>
<dbReference type="Gene3D" id="2.40.128.110">
    <property type="entry name" value="Lipid/polyisoprenoid-binding, YceI-like"/>
    <property type="match status" value="1"/>
</dbReference>
<dbReference type="InterPro" id="IPR036761">
    <property type="entry name" value="TTHA0802/YceI-like_sf"/>
</dbReference>
<organism evidence="3 4">
    <name type="scientific">Roseovarius aestuarii</name>
    <dbReference type="NCBI Taxonomy" id="475083"/>
    <lineage>
        <taxon>Bacteria</taxon>
        <taxon>Pseudomonadati</taxon>
        <taxon>Pseudomonadota</taxon>
        <taxon>Alphaproteobacteria</taxon>
        <taxon>Rhodobacterales</taxon>
        <taxon>Roseobacteraceae</taxon>
        <taxon>Roseovarius</taxon>
    </lineage>
</organism>
<protein>
    <recommendedName>
        <fullName evidence="2">Lipid/polyisoprenoid-binding YceI-like domain-containing protein</fullName>
    </recommendedName>
</protein>
<evidence type="ECO:0000313" key="3">
    <source>
        <dbReference type="EMBL" id="SMC11459.1"/>
    </source>
</evidence>
<dbReference type="EMBL" id="FWXB01000003">
    <property type="protein sequence ID" value="SMC11459.1"/>
    <property type="molecule type" value="Genomic_DNA"/>
</dbReference>
<dbReference type="SMART" id="SM00867">
    <property type="entry name" value="YceI"/>
    <property type="match status" value="1"/>
</dbReference>
<dbReference type="SUPFAM" id="SSF101874">
    <property type="entry name" value="YceI-like"/>
    <property type="match status" value="1"/>
</dbReference>
<dbReference type="PANTHER" id="PTHR34406">
    <property type="entry name" value="PROTEIN YCEI"/>
    <property type="match status" value="1"/>
</dbReference>
<dbReference type="PANTHER" id="PTHR34406:SF1">
    <property type="entry name" value="PROTEIN YCEI"/>
    <property type="match status" value="1"/>
</dbReference>
<dbReference type="RefSeq" id="WP_085799403.1">
    <property type="nucleotide sequence ID" value="NZ_FWXB01000003.1"/>
</dbReference>
<sequence length="197" mass="20432">MIHSLKSVSTAAITAFCLSTVPALAVTYKTDQGHTEVRFSWSHAGVSVQTAEFTVANGTLDLDAENPAGASLNVTVDANSLATGFGPLDDHVKSADFLDVATYPDITFVSTGVEVTGENTANVTGDLTIHGTTQPVTLETTLTHIGAHPLGGAIDYYKGDWAAFSATTVIDHQAFGVGGFSTGPITIDIVTEMKAAE</sequence>
<dbReference type="OrthoDB" id="9811006at2"/>
<evidence type="ECO:0000259" key="2">
    <source>
        <dbReference type="SMART" id="SM00867"/>
    </source>
</evidence>
<keyword evidence="4" id="KW-1185">Reference proteome</keyword>
<keyword evidence="1" id="KW-0732">Signal</keyword>
<reference evidence="3 4" key="1">
    <citation type="submission" date="2017-03" db="EMBL/GenBank/DDBJ databases">
        <authorList>
            <person name="Afonso C.L."/>
            <person name="Miller P.J."/>
            <person name="Scott M.A."/>
            <person name="Spackman E."/>
            <person name="Goraichik I."/>
            <person name="Dimitrov K.M."/>
            <person name="Suarez D.L."/>
            <person name="Swayne D.E."/>
        </authorList>
    </citation>
    <scope>NUCLEOTIDE SEQUENCE [LARGE SCALE GENOMIC DNA]</scope>
    <source>
        <strain evidence="3 4">CECT 7745</strain>
    </source>
</reference>
<dbReference type="AlphaFoldDB" id="A0A1X7BQJ2"/>
<feature type="domain" description="Lipid/polyisoprenoid-binding YceI-like" evidence="2">
    <location>
        <begin position="27"/>
        <end position="194"/>
    </location>
</feature>
<proteinExistence type="predicted"/>
<feature type="signal peptide" evidence="1">
    <location>
        <begin position="1"/>
        <end position="25"/>
    </location>
</feature>
<name>A0A1X7BQJ2_9RHOB</name>
<gene>
    <name evidence="3" type="ORF">ROA7745_01272</name>
</gene>
<dbReference type="Proteomes" id="UP000193224">
    <property type="component" value="Unassembled WGS sequence"/>
</dbReference>
<dbReference type="InterPro" id="IPR007372">
    <property type="entry name" value="Lipid/polyisoprenoid-bd_YceI"/>
</dbReference>